<feature type="transmembrane region" description="Helical" evidence="2">
    <location>
        <begin position="364"/>
        <end position="389"/>
    </location>
</feature>
<reference evidence="4" key="1">
    <citation type="journal article" date="2017" name="Nat. Microbiol.">
        <title>Global analysis of biosynthetic gene clusters reveals vast potential of secondary metabolite production in Penicillium species.</title>
        <authorList>
            <person name="Nielsen J.C."/>
            <person name="Grijseels S."/>
            <person name="Prigent S."/>
            <person name="Ji B."/>
            <person name="Dainat J."/>
            <person name="Nielsen K.F."/>
            <person name="Frisvad J.C."/>
            <person name="Workman M."/>
            <person name="Nielsen J."/>
        </authorList>
    </citation>
    <scope>NUCLEOTIDE SEQUENCE [LARGE SCALE GENOMIC DNA]</scope>
    <source>
        <strain evidence="4">IBT 31811</strain>
    </source>
</reference>
<feature type="region of interest" description="Disordered" evidence="1">
    <location>
        <begin position="198"/>
        <end position="222"/>
    </location>
</feature>
<keyword evidence="2" id="KW-1133">Transmembrane helix</keyword>
<evidence type="ECO:0000313" key="3">
    <source>
        <dbReference type="EMBL" id="OQD83257.1"/>
    </source>
</evidence>
<feature type="compositionally biased region" description="Polar residues" evidence="1">
    <location>
        <begin position="58"/>
        <end position="68"/>
    </location>
</feature>
<dbReference type="PANTHER" id="PTHR37544:SF1">
    <property type="entry name" value="PHOSPHORIBOSYLAMINOIMIDAZOLE-SUCCINOCARBOXAMIDE SYNTHASE"/>
    <property type="match status" value="1"/>
</dbReference>
<evidence type="ECO:0000256" key="1">
    <source>
        <dbReference type="SAM" id="MobiDB-lite"/>
    </source>
</evidence>
<feature type="transmembrane region" description="Helical" evidence="2">
    <location>
        <begin position="715"/>
        <end position="736"/>
    </location>
</feature>
<proteinExistence type="predicted"/>
<accession>A0A1V6Q2J5</accession>
<dbReference type="Pfam" id="PF11915">
    <property type="entry name" value="DUF3433"/>
    <property type="match status" value="2"/>
</dbReference>
<keyword evidence="2" id="KW-0812">Transmembrane</keyword>
<dbReference type="InterPro" id="IPR021840">
    <property type="entry name" value="DUF3433"/>
</dbReference>
<feature type="transmembrane region" description="Helical" evidence="2">
    <location>
        <begin position="256"/>
        <end position="279"/>
    </location>
</feature>
<dbReference type="STRING" id="416450.A0A1V6Q2J5"/>
<evidence type="ECO:0008006" key="5">
    <source>
        <dbReference type="Google" id="ProtNLM"/>
    </source>
</evidence>
<feature type="transmembrane region" description="Helical" evidence="2">
    <location>
        <begin position="299"/>
        <end position="322"/>
    </location>
</feature>
<comment type="caution">
    <text evidence="3">The sequence shown here is derived from an EMBL/GenBank/DDBJ whole genome shotgun (WGS) entry which is preliminary data.</text>
</comment>
<keyword evidence="4" id="KW-1185">Reference proteome</keyword>
<dbReference type="OrthoDB" id="3057599at2759"/>
<name>A0A1V6Q2J5_9EURO</name>
<dbReference type="EMBL" id="MDYN01000017">
    <property type="protein sequence ID" value="OQD83257.1"/>
    <property type="molecule type" value="Genomic_DNA"/>
</dbReference>
<evidence type="ECO:0000313" key="4">
    <source>
        <dbReference type="Proteomes" id="UP000191672"/>
    </source>
</evidence>
<feature type="transmembrane region" description="Helical" evidence="2">
    <location>
        <begin position="409"/>
        <end position="428"/>
    </location>
</feature>
<dbReference type="AlphaFoldDB" id="A0A1V6Q2J5"/>
<dbReference type="PANTHER" id="PTHR37544">
    <property type="entry name" value="SPRAY-RELATED"/>
    <property type="match status" value="1"/>
</dbReference>
<protein>
    <recommendedName>
        <fullName evidence="5">Phosphoribosylaminoimidazole-succinocarboxamide synthase</fullName>
    </recommendedName>
</protein>
<sequence length="829" mass="93130">MSTPARNFSLRNVNTSKPQLHRMDSQQSIAASDDYYSFSDREASSSPDSRVTVRRFQTPDSRPSSRGHSPTMPHPFPMGESSQPVQEGHGSPSPPTSSTVRFGEDRVARISVKSDATGSDETARRVPSDYAGPAPTPGLDDSPYVRFAIDQLTQDRARGVSRQDSFSTATTGDEYPNNQLVWDEGLGYFTRTRTPLRTPIRHETPPVRPNYTSPSPQALPQRPVSVDPESFVAVESPEQSLLYPPLNYLPMVLRPWALALTIFCCLLMIAGVVFCNIWSHRRQGIWDYQGQGGGHYFVLQFLPQILAAPIIVWSFVIQAAVYRTAPFSMMSAERQKGLVMQALPILSKSFVLPDFSHFKHGEPLFGFSLFTIWLHNFFAIPLLSCLFQAKYYIIDGEGVWRWASVESVGWTLVALYGVLTSGLVLLFLRFLHSWSGLMWDPVSLADLISLIQRSNILHDFERSETLPTVRDSLDPRVLRLGYWRLSSKPEVFYGIGEVDAPVRTPSLHQTGKSREKQPHGLAKVNVDLEHQGAFANDQSDNSLYSPFARYRWTPWFLRKVSVFIWVVIVFALLIAFVAVSFINNAIKGGFPPKLPTLPSTNAFSSSNFLYSFIPALIGNVLFLVWQPIDVYFRALQPYVELSSPSGASAEKSILLAYQSHYPIQITALALLNRHFKVAWISLMSLISLGIPILAGGVFIALWYPSHDDIRISALMPAFYALIAFCALYAVSFLAIWPGRRRYLPHDITTLADMMSYLYQSPLLSDKILREPRSKTDLVTRLIVAPPSDRQLPFYGFGIYVGRDGKEHLGIDRFHRPGRTDMLITTGTMK</sequence>
<evidence type="ECO:0000256" key="2">
    <source>
        <dbReference type="SAM" id="Phobius"/>
    </source>
</evidence>
<gene>
    <name evidence="3" type="ORF">PENANT_c017G06499</name>
</gene>
<keyword evidence="2" id="KW-0472">Membrane</keyword>
<feature type="compositionally biased region" description="Polar residues" evidence="1">
    <location>
        <begin position="1"/>
        <end position="18"/>
    </location>
</feature>
<feature type="transmembrane region" description="Helical" evidence="2">
    <location>
        <begin position="602"/>
        <end position="625"/>
    </location>
</feature>
<feature type="transmembrane region" description="Helical" evidence="2">
    <location>
        <begin position="677"/>
        <end position="703"/>
    </location>
</feature>
<feature type="transmembrane region" description="Helical" evidence="2">
    <location>
        <begin position="560"/>
        <end position="582"/>
    </location>
</feature>
<organism evidence="3 4">
    <name type="scientific">Penicillium antarcticum</name>
    <dbReference type="NCBI Taxonomy" id="416450"/>
    <lineage>
        <taxon>Eukaryota</taxon>
        <taxon>Fungi</taxon>
        <taxon>Dikarya</taxon>
        <taxon>Ascomycota</taxon>
        <taxon>Pezizomycotina</taxon>
        <taxon>Eurotiomycetes</taxon>
        <taxon>Eurotiomycetidae</taxon>
        <taxon>Eurotiales</taxon>
        <taxon>Aspergillaceae</taxon>
        <taxon>Penicillium</taxon>
    </lineage>
</organism>
<dbReference type="Proteomes" id="UP000191672">
    <property type="component" value="Unassembled WGS sequence"/>
</dbReference>
<feature type="region of interest" description="Disordered" evidence="1">
    <location>
        <begin position="1"/>
        <end position="143"/>
    </location>
</feature>